<comment type="caution">
    <text evidence="2">The sequence shown here is derived from an EMBL/GenBank/DDBJ whole genome shotgun (WGS) entry which is preliminary data.</text>
</comment>
<reference evidence="2 3" key="1">
    <citation type="journal article" date="2013" name="PLoS Genet.">
        <title>Genomic mechanisms accounting for the adaptation to parasitism in nematode-trapping fungi.</title>
        <authorList>
            <person name="Meerupati T."/>
            <person name="Andersson K.M."/>
            <person name="Friman E."/>
            <person name="Kumar D."/>
            <person name="Tunlid A."/>
            <person name="Ahren D."/>
        </authorList>
    </citation>
    <scope>NUCLEOTIDE SEQUENCE [LARGE SCALE GENOMIC DNA]</scope>
    <source>
        <strain evidence="2 3">CBS 200.50</strain>
    </source>
</reference>
<dbReference type="OMA" id="YADANSC"/>
<organism evidence="2 3">
    <name type="scientific">Dactylellina haptotyla (strain CBS 200.50)</name>
    <name type="common">Nematode-trapping fungus</name>
    <name type="synonym">Monacrosporium haptotylum</name>
    <dbReference type="NCBI Taxonomy" id="1284197"/>
    <lineage>
        <taxon>Eukaryota</taxon>
        <taxon>Fungi</taxon>
        <taxon>Dikarya</taxon>
        <taxon>Ascomycota</taxon>
        <taxon>Pezizomycotina</taxon>
        <taxon>Orbiliomycetes</taxon>
        <taxon>Orbiliales</taxon>
        <taxon>Orbiliaceae</taxon>
        <taxon>Dactylellina</taxon>
    </lineage>
</organism>
<feature type="chain" id="PRO_5004548218" evidence="1">
    <location>
        <begin position="29"/>
        <end position="258"/>
    </location>
</feature>
<keyword evidence="3" id="KW-1185">Reference proteome</keyword>
<gene>
    <name evidence="2" type="ORF">H072_84</name>
</gene>
<protein>
    <submittedName>
        <fullName evidence="2">Uncharacterized protein</fullName>
    </submittedName>
</protein>
<name>S8AY54_DACHA</name>
<dbReference type="EMBL" id="AQGS01000002">
    <property type="protein sequence ID" value="EPS45911.1"/>
    <property type="molecule type" value="Genomic_DNA"/>
</dbReference>
<proteinExistence type="predicted"/>
<evidence type="ECO:0000313" key="3">
    <source>
        <dbReference type="Proteomes" id="UP000015100"/>
    </source>
</evidence>
<dbReference type="OrthoDB" id="5276193at2759"/>
<dbReference type="Proteomes" id="UP000015100">
    <property type="component" value="Unassembled WGS sequence"/>
</dbReference>
<accession>S8AY54</accession>
<dbReference type="HOGENOM" id="CLU_1115740_0_0_1"/>
<evidence type="ECO:0000256" key="1">
    <source>
        <dbReference type="SAM" id="SignalP"/>
    </source>
</evidence>
<dbReference type="AlphaFoldDB" id="S8AY54"/>
<feature type="signal peptide" evidence="1">
    <location>
        <begin position="1"/>
        <end position="28"/>
    </location>
</feature>
<sequence length="258" mass="28761">MRSATLIFKVVFLTLALLTLGPIQHVLSSAVPRDGGSVFTGKDGQQYFVNEKGDTAPIVPLTVSGEYFPGGPKFELSGSSINEIDEQLTKHPLYNATAFDNVTFVKDHALEKRLKQIYYCQRQPASNKYAIEPEWPQSAINLLRTPRWENAYCYAPKGKCVNVGCTDRAAVILCSWRQETVRIFCGQVAGRLAQDLVDLMLNDKNYGVIGFDINAVCVDTYKPPKFYTARTFWDADPSWEIRVGVWADHGCPARVNGA</sequence>
<evidence type="ECO:0000313" key="2">
    <source>
        <dbReference type="EMBL" id="EPS45911.1"/>
    </source>
</evidence>
<reference evidence="3" key="2">
    <citation type="submission" date="2013-04" db="EMBL/GenBank/DDBJ databases">
        <title>Genomic mechanisms accounting for the adaptation to parasitism in nematode-trapping fungi.</title>
        <authorList>
            <person name="Ahren D.G."/>
        </authorList>
    </citation>
    <scope>NUCLEOTIDE SEQUENCE [LARGE SCALE GENOMIC DNA]</scope>
    <source>
        <strain evidence="3">CBS 200.50</strain>
    </source>
</reference>
<keyword evidence="1" id="KW-0732">Signal</keyword>